<gene>
    <name evidence="1" type="ORF">TSOC_014764</name>
</gene>
<dbReference type="EMBL" id="PGGS01002864">
    <property type="protein sequence ID" value="PNG99457.1"/>
    <property type="molecule type" value="Genomic_DNA"/>
</dbReference>
<reference evidence="1 2" key="1">
    <citation type="journal article" date="2017" name="Mol. Biol. Evol.">
        <title>The 4-celled Tetrabaena socialis nuclear genome reveals the essential components for genetic control of cell number at the origin of multicellularity in the volvocine lineage.</title>
        <authorList>
            <person name="Featherston J."/>
            <person name="Arakaki Y."/>
            <person name="Hanschen E.R."/>
            <person name="Ferris P.J."/>
            <person name="Michod R.E."/>
            <person name="Olson B.J.S.C."/>
            <person name="Nozaki H."/>
            <person name="Durand P.M."/>
        </authorList>
    </citation>
    <scope>NUCLEOTIDE SEQUENCE [LARGE SCALE GENOMIC DNA]</scope>
    <source>
        <strain evidence="1 2">NIES-571</strain>
    </source>
</reference>
<name>A0A2J7ZGS9_9CHLO</name>
<sequence>MAPGKFLKPQRTTPEPRLERLDPSMSFNVQLIESLLRSDQHRDAFLAVYRQCRSERSVPMALFGTIVRTLDTIDACRQEVTDLLVSYPKDTWMCMDILPKYLPDVHHRFRAIQEELIVFMSKHAAAFAKPHWGCGGYANFGDDTYYDGPLGDSLSQLFDVQPPIRSNTWNTDLKHEFMLDYADATVILLSKVVARVTPRDSSFAEALDLTEIWGVASMLVDTANDEVVEPAVLEVDVNKVLEVDVNKVLALAATFKADTAVLDEDVELAATFKAVLEAETAVLDVDVKEDRFKAELDAASALLGAELEAESALMGAELEAVSALLEAETARFEAESLSHEV</sequence>
<proteinExistence type="predicted"/>
<protein>
    <submittedName>
        <fullName evidence="1">Uncharacterized protein</fullName>
    </submittedName>
</protein>
<organism evidence="1 2">
    <name type="scientific">Tetrabaena socialis</name>
    <dbReference type="NCBI Taxonomy" id="47790"/>
    <lineage>
        <taxon>Eukaryota</taxon>
        <taxon>Viridiplantae</taxon>
        <taxon>Chlorophyta</taxon>
        <taxon>core chlorophytes</taxon>
        <taxon>Chlorophyceae</taxon>
        <taxon>CS clade</taxon>
        <taxon>Chlamydomonadales</taxon>
        <taxon>Tetrabaenaceae</taxon>
        <taxon>Tetrabaena</taxon>
    </lineage>
</organism>
<dbReference type="Proteomes" id="UP000236333">
    <property type="component" value="Unassembled WGS sequence"/>
</dbReference>
<accession>A0A2J7ZGS9</accession>
<dbReference type="AlphaFoldDB" id="A0A2J7ZGS9"/>
<evidence type="ECO:0000313" key="1">
    <source>
        <dbReference type="EMBL" id="PNG99457.1"/>
    </source>
</evidence>
<comment type="caution">
    <text evidence="1">The sequence shown here is derived from an EMBL/GenBank/DDBJ whole genome shotgun (WGS) entry which is preliminary data.</text>
</comment>
<evidence type="ECO:0000313" key="2">
    <source>
        <dbReference type="Proteomes" id="UP000236333"/>
    </source>
</evidence>
<keyword evidence="2" id="KW-1185">Reference proteome</keyword>